<evidence type="ECO:0000313" key="6">
    <source>
        <dbReference type="EMBL" id="GKT27561.1"/>
    </source>
</evidence>
<evidence type="ECO:0000256" key="4">
    <source>
        <dbReference type="ARBA" id="ARBA00023242"/>
    </source>
</evidence>
<dbReference type="SUPFAM" id="SSF140718">
    <property type="entry name" value="Mediator hinge subcomplex-like"/>
    <property type="match status" value="1"/>
</dbReference>
<organism evidence="6 7">
    <name type="scientific">Aduncisulcus paluster</name>
    <dbReference type="NCBI Taxonomy" id="2918883"/>
    <lineage>
        <taxon>Eukaryota</taxon>
        <taxon>Metamonada</taxon>
        <taxon>Carpediemonas-like organisms</taxon>
        <taxon>Aduncisulcus</taxon>
    </lineage>
</organism>
<evidence type="ECO:0000256" key="1">
    <source>
        <dbReference type="ARBA" id="ARBA00004123"/>
    </source>
</evidence>
<name>A0ABQ5K4T4_9EUKA</name>
<keyword evidence="3 5" id="KW-0804">Transcription</keyword>
<dbReference type="Proteomes" id="UP001057375">
    <property type="component" value="Unassembled WGS sequence"/>
</dbReference>
<dbReference type="InterPro" id="IPR037212">
    <property type="entry name" value="Med7/Med21-like"/>
</dbReference>
<protein>
    <recommendedName>
        <fullName evidence="5">Mediator of RNA polymerase II transcription subunit 7</fullName>
    </recommendedName>
</protein>
<evidence type="ECO:0000256" key="3">
    <source>
        <dbReference type="ARBA" id="ARBA00023163"/>
    </source>
</evidence>
<keyword evidence="7" id="KW-1185">Reference proteome</keyword>
<evidence type="ECO:0000256" key="2">
    <source>
        <dbReference type="ARBA" id="ARBA00023015"/>
    </source>
</evidence>
<keyword evidence="5" id="KW-0010">Activator</keyword>
<comment type="subcellular location">
    <subcellularLocation>
        <location evidence="1 5">Nucleus</location>
    </subcellularLocation>
</comment>
<comment type="function">
    <text evidence="5">Component of the Mediator complex, a coactivator involved in the regulated transcription of nearly all RNA polymerase II-dependent genes. Mediator functions as a bridge to convey information from gene-specific regulatory proteins to the basal RNA polymerase II transcription machinery.</text>
</comment>
<keyword evidence="4 5" id="KW-0539">Nucleus</keyword>
<proteinExistence type="inferred from homology"/>
<dbReference type="Pfam" id="PF05983">
    <property type="entry name" value="Med7"/>
    <property type="match status" value="1"/>
</dbReference>
<accession>A0ABQ5K4T4</accession>
<keyword evidence="2 5" id="KW-0805">Transcription regulation</keyword>
<comment type="caution">
    <text evidence="6">The sequence shown here is derived from an EMBL/GenBank/DDBJ whole genome shotgun (WGS) entry which is preliminary data.</text>
</comment>
<evidence type="ECO:0000256" key="5">
    <source>
        <dbReference type="RuleBase" id="RU364060"/>
    </source>
</evidence>
<sequence>MNSDKADFPEPPPTWELFKDDSIYKDIMPPKIPPDGETIRVFGKTLEIEPPIALKPSGFPEDARYEYGTPASTAIMKTMLKEYTTNILFRFMFQLQSLTIVQDPQFERKTSSIHYPARTSHLKILSYNYLYLLNHLRVLSAYSDLYKSNESLLKQIEKSKQQIEDVLLLVREKCSQLGKLCKIVSGKEDLKPLEESSLPRVRFSVSDVKDQKPKKKVGVRFEIE</sequence>
<reference evidence="6" key="1">
    <citation type="submission" date="2022-03" db="EMBL/GenBank/DDBJ databases">
        <title>Draft genome sequence of Aduncisulcus paluster, a free-living microaerophilic Fornicata.</title>
        <authorList>
            <person name="Yuyama I."/>
            <person name="Kume K."/>
            <person name="Tamura T."/>
            <person name="Inagaki Y."/>
            <person name="Hashimoto T."/>
        </authorList>
    </citation>
    <scope>NUCLEOTIDE SEQUENCE</scope>
    <source>
        <strain evidence="6">NY0171</strain>
    </source>
</reference>
<comment type="subunit">
    <text evidence="5">Component of the Mediator complex.</text>
</comment>
<gene>
    <name evidence="6" type="ORF">ADUPG1_013899</name>
</gene>
<evidence type="ECO:0000313" key="7">
    <source>
        <dbReference type="Proteomes" id="UP001057375"/>
    </source>
</evidence>
<dbReference type="EMBL" id="BQXS01012754">
    <property type="protein sequence ID" value="GKT27561.1"/>
    <property type="molecule type" value="Genomic_DNA"/>
</dbReference>
<dbReference type="InterPro" id="IPR009244">
    <property type="entry name" value="Mediatior_Med7"/>
</dbReference>
<comment type="similarity">
    <text evidence="5">Belongs to the Mediator complex subunit 7 family.</text>
</comment>